<evidence type="ECO:0000313" key="3">
    <source>
        <dbReference type="EMBL" id="MXU88390.1"/>
    </source>
</evidence>
<proteinExistence type="predicted"/>
<name>A0A6B0UFF0_IXORI</name>
<reference evidence="3" key="1">
    <citation type="submission" date="2019-12" db="EMBL/GenBank/DDBJ databases">
        <title>An insight into the sialome of adult female Ixodes ricinus ticks feeding for 6 days.</title>
        <authorList>
            <person name="Perner J."/>
            <person name="Ribeiro J.M.C."/>
        </authorList>
    </citation>
    <scope>NUCLEOTIDE SEQUENCE</scope>
    <source>
        <strain evidence="3">Semi-engorged</strain>
        <tissue evidence="3">Salivary glands</tissue>
    </source>
</reference>
<keyword evidence="2" id="KW-0732">Signal</keyword>
<evidence type="ECO:0000256" key="2">
    <source>
        <dbReference type="SAM" id="SignalP"/>
    </source>
</evidence>
<accession>A0A6B0UFF0</accession>
<sequence>MPRRAGGTVTPLGVLVARHLLLLLLVPHAVHERLDVRVGRRLAVGPLRERGGPGRGLPPERGGSRGGPLRGVGPPSHHVLERTLELRLRHGRGGQLLRRGR</sequence>
<protein>
    <submittedName>
        <fullName evidence="3">Putative secreted protein</fullName>
    </submittedName>
</protein>
<dbReference type="EMBL" id="GIFC01006307">
    <property type="protein sequence ID" value="MXU88390.1"/>
    <property type="molecule type" value="Transcribed_RNA"/>
</dbReference>
<dbReference type="AlphaFoldDB" id="A0A6B0UFF0"/>
<feature type="chain" id="PRO_5025583324" evidence="2">
    <location>
        <begin position="32"/>
        <end position="101"/>
    </location>
</feature>
<feature type="region of interest" description="Disordered" evidence="1">
    <location>
        <begin position="42"/>
        <end position="76"/>
    </location>
</feature>
<organism evidence="3">
    <name type="scientific">Ixodes ricinus</name>
    <name type="common">Common tick</name>
    <name type="synonym">Acarus ricinus</name>
    <dbReference type="NCBI Taxonomy" id="34613"/>
    <lineage>
        <taxon>Eukaryota</taxon>
        <taxon>Metazoa</taxon>
        <taxon>Ecdysozoa</taxon>
        <taxon>Arthropoda</taxon>
        <taxon>Chelicerata</taxon>
        <taxon>Arachnida</taxon>
        <taxon>Acari</taxon>
        <taxon>Parasitiformes</taxon>
        <taxon>Ixodida</taxon>
        <taxon>Ixodoidea</taxon>
        <taxon>Ixodidae</taxon>
        <taxon>Ixodinae</taxon>
        <taxon>Ixodes</taxon>
    </lineage>
</organism>
<feature type="signal peptide" evidence="2">
    <location>
        <begin position="1"/>
        <end position="31"/>
    </location>
</feature>
<evidence type="ECO:0000256" key="1">
    <source>
        <dbReference type="SAM" id="MobiDB-lite"/>
    </source>
</evidence>